<accession>A0A1M4UMX6</accession>
<dbReference type="RefSeq" id="WP_073192476.1">
    <property type="nucleotide sequence ID" value="NZ_FQTW01000003.1"/>
</dbReference>
<dbReference type="InterPro" id="IPR001761">
    <property type="entry name" value="Peripla_BP/Lac1_sug-bd_dom"/>
</dbReference>
<dbReference type="SUPFAM" id="SSF47413">
    <property type="entry name" value="lambda repressor-like DNA-binding domains"/>
    <property type="match status" value="1"/>
</dbReference>
<keyword evidence="3" id="KW-0804">Transcription</keyword>
<dbReference type="PANTHER" id="PTHR30146">
    <property type="entry name" value="LACI-RELATED TRANSCRIPTIONAL REPRESSOR"/>
    <property type="match status" value="1"/>
</dbReference>
<feature type="domain" description="HTH lacI-type" evidence="4">
    <location>
        <begin position="2"/>
        <end position="56"/>
    </location>
</feature>
<dbReference type="GO" id="GO:0003700">
    <property type="term" value="F:DNA-binding transcription factor activity"/>
    <property type="evidence" value="ECO:0007669"/>
    <property type="project" value="TreeGrafter"/>
</dbReference>
<dbReference type="Proteomes" id="UP000184462">
    <property type="component" value="Unassembled WGS sequence"/>
</dbReference>
<protein>
    <submittedName>
        <fullName evidence="5">Transcriptional regulator, LacI family</fullName>
    </submittedName>
</protein>
<dbReference type="SMART" id="SM00354">
    <property type="entry name" value="HTH_LACI"/>
    <property type="match status" value="1"/>
</dbReference>
<dbReference type="Gene3D" id="1.10.260.40">
    <property type="entry name" value="lambda repressor-like DNA-binding domains"/>
    <property type="match status" value="1"/>
</dbReference>
<dbReference type="Gene3D" id="3.40.50.2300">
    <property type="match status" value="2"/>
</dbReference>
<proteinExistence type="predicted"/>
<dbReference type="SUPFAM" id="SSF53822">
    <property type="entry name" value="Periplasmic binding protein-like I"/>
    <property type="match status" value="1"/>
</dbReference>
<evidence type="ECO:0000256" key="2">
    <source>
        <dbReference type="ARBA" id="ARBA00023125"/>
    </source>
</evidence>
<dbReference type="Pfam" id="PF00356">
    <property type="entry name" value="LacI"/>
    <property type="match status" value="1"/>
</dbReference>
<dbReference type="CDD" id="cd06267">
    <property type="entry name" value="PBP1_LacI_sugar_binding-like"/>
    <property type="match status" value="1"/>
</dbReference>
<dbReference type="GO" id="GO:0000976">
    <property type="term" value="F:transcription cis-regulatory region binding"/>
    <property type="evidence" value="ECO:0007669"/>
    <property type="project" value="TreeGrafter"/>
</dbReference>
<dbReference type="STRING" id="1155689.SAMN05444278_10317"/>
<dbReference type="InterPro" id="IPR010982">
    <property type="entry name" value="Lambda_DNA-bd_dom_sf"/>
</dbReference>
<gene>
    <name evidence="5" type="ORF">SAMN05444278_10317</name>
</gene>
<evidence type="ECO:0000256" key="1">
    <source>
        <dbReference type="ARBA" id="ARBA00023015"/>
    </source>
</evidence>
<dbReference type="OrthoDB" id="9803256at2"/>
<dbReference type="InterPro" id="IPR028082">
    <property type="entry name" value="Peripla_BP_I"/>
</dbReference>
<name>A0A1M4UMX6_9FLAO</name>
<dbReference type="InterPro" id="IPR000843">
    <property type="entry name" value="HTH_LacI"/>
</dbReference>
<dbReference type="CDD" id="cd01392">
    <property type="entry name" value="HTH_LacI"/>
    <property type="match status" value="1"/>
</dbReference>
<evidence type="ECO:0000259" key="4">
    <source>
        <dbReference type="PROSITE" id="PS50932"/>
    </source>
</evidence>
<evidence type="ECO:0000313" key="6">
    <source>
        <dbReference type="Proteomes" id="UP000184462"/>
    </source>
</evidence>
<dbReference type="AlphaFoldDB" id="A0A1M4UMX6"/>
<keyword evidence="2" id="KW-0238">DNA-binding</keyword>
<keyword evidence="6" id="KW-1185">Reference proteome</keyword>
<evidence type="ECO:0000256" key="3">
    <source>
        <dbReference type="ARBA" id="ARBA00023163"/>
    </source>
</evidence>
<reference evidence="5 6" key="1">
    <citation type="submission" date="2016-11" db="EMBL/GenBank/DDBJ databases">
        <authorList>
            <person name="Jaros S."/>
            <person name="Januszkiewicz K."/>
            <person name="Wedrychowicz H."/>
        </authorList>
    </citation>
    <scope>NUCLEOTIDE SEQUENCE [LARGE SCALE GENOMIC DNA]</scope>
    <source>
        <strain evidence="5 6">DSM 25661</strain>
    </source>
</reference>
<dbReference type="PROSITE" id="PS50932">
    <property type="entry name" value="HTH_LACI_2"/>
    <property type="match status" value="1"/>
</dbReference>
<dbReference type="PANTHER" id="PTHR30146:SF109">
    <property type="entry name" value="HTH-TYPE TRANSCRIPTIONAL REGULATOR GALS"/>
    <property type="match status" value="1"/>
</dbReference>
<dbReference type="Pfam" id="PF00532">
    <property type="entry name" value="Peripla_BP_1"/>
    <property type="match status" value="1"/>
</dbReference>
<dbReference type="EMBL" id="FQTW01000003">
    <property type="protein sequence ID" value="SHE58007.1"/>
    <property type="molecule type" value="Genomic_DNA"/>
</dbReference>
<keyword evidence="1" id="KW-0805">Transcription regulation</keyword>
<organism evidence="5 6">
    <name type="scientific">Psychroflexus salarius</name>
    <dbReference type="NCBI Taxonomy" id="1155689"/>
    <lineage>
        <taxon>Bacteria</taxon>
        <taxon>Pseudomonadati</taxon>
        <taxon>Bacteroidota</taxon>
        <taxon>Flavobacteriia</taxon>
        <taxon>Flavobacteriales</taxon>
        <taxon>Flavobacteriaceae</taxon>
        <taxon>Psychroflexus</taxon>
    </lineage>
</organism>
<evidence type="ECO:0000313" key="5">
    <source>
        <dbReference type="EMBL" id="SHE58007.1"/>
    </source>
</evidence>
<sequence>MTTLKELAKLLNVSISTVSKALNDSADIGPETKKRVRDAAELYNYKPNKMALGLKINQTKTIGVIVPDILNHFFAKVLFGIEKAASEKSYDTIVCISHESYQNEQQSINVLTNGRVDGFIMSLATETLEKNHVNHLKTSHSIKQPIVLFDRVSEKINCDKVVIDDQQAIYNATKYLIESGRQKIAFVSDIAHLEIGGLRQEGYTKALIENGLPTNDQLILTIDQKDEAHQDIKRFLLSQDIDAVISADNTSGIMCVNIAKDLGFKVPKDIAIIGFGDEETSYLSFPQMSYINQNAEDIGREATELLIRRLENKSEKAVNYKTIKMSTSLYPKATT</sequence>